<sequence>MNAQEIIDIIPTGHENAITRKRLHAITGLPDRTIREAISRGNEVVINLQDGKGYFKPDPVKDRDFLRRYMLQEHSRMECIKKRVELAKKYQKAGVSAHEPQDSGFQKPFFHQMSLEELL</sequence>
<gene>
    <name evidence="1" type="ORF">FYJ60_11115</name>
</gene>
<organism evidence="1 2">
    <name type="scientific">Bilifractor porci</name>
    <dbReference type="NCBI Taxonomy" id="2606636"/>
    <lineage>
        <taxon>Bacteria</taxon>
        <taxon>Bacillati</taxon>
        <taxon>Bacillota</taxon>
        <taxon>Clostridia</taxon>
        <taxon>Lachnospirales</taxon>
        <taxon>Lachnospiraceae</taxon>
        <taxon>Bilifractor</taxon>
    </lineage>
</organism>
<accession>A0A7X2TQI8</accession>
<evidence type="ECO:0000313" key="2">
    <source>
        <dbReference type="Proteomes" id="UP000466864"/>
    </source>
</evidence>
<dbReference type="RefSeq" id="WP_154458759.1">
    <property type="nucleotide sequence ID" value="NZ_VUMV01000009.1"/>
</dbReference>
<dbReference type="EMBL" id="VUMV01000009">
    <property type="protein sequence ID" value="MST82856.1"/>
    <property type="molecule type" value="Genomic_DNA"/>
</dbReference>
<dbReference type="AlphaFoldDB" id="A0A7X2TQI8"/>
<name>A0A7X2TQI8_9FIRM</name>
<proteinExistence type="predicted"/>
<evidence type="ECO:0000313" key="1">
    <source>
        <dbReference type="EMBL" id="MST82856.1"/>
    </source>
</evidence>
<keyword evidence="2" id="KW-1185">Reference proteome</keyword>
<comment type="caution">
    <text evidence="1">The sequence shown here is derived from an EMBL/GenBank/DDBJ whole genome shotgun (WGS) entry which is preliminary data.</text>
</comment>
<protein>
    <submittedName>
        <fullName evidence="1">Uncharacterized protein</fullName>
    </submittedName>
</protein>
<dbReference type="Proteomes" id="UP000466864">
    <property type="component" value="Unassembled WGS sequence"/>
</dbReference>
<reference evidence="1 2" key="1">
    <citation type="submission" date="2019-08" db="EMBL/GenBank/DDBJ databases">
        <title>In-depth cultivation of the pig gut microbiome towards novel bacterial diversity and tailored functional studies.</title>
        <authorList>
            <person name="Wylensek D."/>
            <person name="Hitch T.C.A."/>
            <person name="Clavel T."/>
        </authorList>
    </citation>
    <scope>NUCLEOTIDE SEQUENCE [LARGE SCALE GENOMIC DNA]</scope>
    <source>
        <strain evidence="1 2">Oil+RF-744-WCA-WT-13</strain>
    </source>
</reference>